<sequence>MDSKERTQRLVTRAIFIAIIALQTMVPALGYIPLGFVSLTIIHITVIVAAIMMGPVDGMLIGFVWGALTVVRAFMTPTSPLDTIIFTNPIVSVIPRVLVGLVAGLVFRTLYRKFENLTVASIVAAIFGTLTNTFLVVTLMGTLYTSTLTKSYNVSSAGLVKVLMGIIGSNGVVEVGAAVVITPLIIQALSKTRKEFSNMYTK</sequence>
<dbReference type="HOGENOM" id="CLU_088550_0_0_9"/>
<feature type="transmembrane region" description="Helical" evidence="1">
    <location>
        <begin position="119"/>
        <end position="142"/>
    </location>
</feature>
<dbReference type="EMBL" id="CP003137">
    <property type="protein sequence ID" value="AEV94524.1"/>
    <property type="molecule type" value="Genomic_DNA"/>
</dbReference>
<feature type="transmembrane region" description="Helical" evidence="1">
    <location>
        <begin position="162"/>
        <end position="186"/>
    </location>
</feature>
<dbReference type="PATRIC" id="fig|701521.8.peg.191"/>
<dbReference type="RefSeq" id="WP_014214722.1">
    <property type="nucleotide sequence ID" value="NC_016605.1"/>
</dbReference>
<evidence type="ECO:0000313" key="3">
    <source>
        <dbReference type="Proteomes" id="UP000005444"/>
    </source>
</evidence>
<dbReference type="eggNOG" id="COG4684">
    <property type="taxonomic scope" value="Bacteria"/>
</dbReference>
<dbReference type="KEGG" id="pce:PECL_201"/>
<evidence type="ECO:0000313" key="2">
    <source>
        <dbReference type="EMBL" id="AEV94524.1"/>
    </source>
</evidence>
<dbReference type="Gene3D" id="1.10.1760.20">
    <property type="match status" value="1"/>
</dbReference>
<dbReference type="Pfam" id="PF12822">
    <property type="entry name" value="ECF_trnsprt"/>
    <property type="match status" value="1"/>
</dbReference>
<gene>
    <name evidence="2" type="ordered locus">PECL_201</name>
</gene>
<proteinExistence type="predicted"/>
<dbReference type="GO" id="GO:0022857">
    <property type="term" value="F:transmembrane transporter activity"/>
    <property type="evidence" value="ECO:0007669"/>
    <property type="project" value="InterPro"/>
</dbReference>
<protein>
    <recommendedName>
        <fullName evidence="4">Integral membrane protein</fullName>
    </recommendedName>
</protein>
<keyword evidence="1" id="KW-1133">Transmembrane helix</keyword>
<feature type="transmembrane region" description="Helical" evidence="1">
    <location>
        <begin position="12"/>
        <end position="30"/>
    </location>
</feature>
<dbReference type="AlphaFoldDB" id="G8PA85"/>
<organism evidence="2 3">
    <name type="scientific">Pediococcus claussenii (strain ATCC BAA-344 / DSM 14800 / JCM 18046 / KCTC 3811 / LMG 21948 / P06)</name>
    <dbReference type="NCBI Taxonomy" id="701521"/>
    <lineage>
        <taxon>Bacteria</taxon>
        <taxon>Bacillati</taxon>
        <taxon>Bacillota</taxon>
        <taxon>Bacilli</taxon>
        <taxon>Lactobacillales</taxon>
        <taxon>Lactobacillaceae</taxon>
        <taxon>Pediococcus</taxon>
    </lineage>
</organism>
<dbReference type="Proteomes" id="UP000005444">
    <property type="component" value="Chromosome"/>
</dbReference>
<reference evidence="2 3" key="1">
    <citation type="journal article" date="2012" name="J. Bacteriol.">
        <title>Complete Genome Sequence of the Beer Spoilage Organism Pediococcus claussenii ATCC BAA-344T.</title>
        <authorList>
            <person name="Pittet V."/>
            <person name="Abegunde T."/>
            <person name="Marfleet T."/>
            <person name="Haakensen M."/>
            <person name="Morrow K."/>
            <person name="Jayaprakash T."/>
            <person name="Schroeder K."/>
            <person name="Trost B."/>
            <person name="Byrns S."/>
            <person name="Bergsveinson J."/>
            <person name="Kusalik A."/>
            <person name="Ziola B."/>
        </authorList>
    </citation>
    <scope>NUCLEOTIDE SEQUENCE [LARGE SCALE GENOMIC DNA]</scope>
    <source>
        <strain evidence="2 3">ATCC BAA-344</strain>
    </source>
</reference>
<accession>G8PA85</accession>
<evidence type="ECO:0000256" key="1">
    <source>
        <dbReference type="SAM" id="Phobius"/>
    </source>
</evidence>
<keyword evidence="3" id="KW-1185">Reference proteome</keyword>
<evidence type="ECO:0008006" key="4">
    <source>
        <dbReference type="Google" id="ProtNLM"/>
    </source>
</evidence>
<dbReference type="STRING" id="701521.PECL_201"/>
<keyword evidence="1" id="KW-0812">Transmembrane</keyword>
<feature type="transmembrane region" description="Helical" evidence="1">
    <location>
        <begin position="84"/>
        <end position="107"/>
    </location>
</feature>
<name>G8PA85_PEDCP</name>
<dbReference type="InterPro" id="IPR024529">
    <property type="entry name" value="ECF_trnsprt_substrate-spec"/>
</dbReference>
<keyword evidence="1" id="KW-0472">Membrane</keyword>